<name>A0ABQ8JC88_DERPT</name>
<dbReference type="EMBL" id="NJHN03000054">
    <property type="protein sequence ID" value="KAH9420027.1"/>
    <property type="molecule type" value="Genomic_DNA"/>
</dbReference>
<reference evidence="1 2" key="1">
    <citation type="journal article" date="2018" name="J. Allergy Clin. Immunol.">
        <title>High-quality assembly of Dermatophagoides pteronyssinus genome and transcriptome reveals a wide range of novel allergens.</title>
        <authorList>
            <person name="Liu X.Y."/>
            <person name="Yang K.Y."/>
            <person name="Wang M.Q."/>
            <person name="Kwok J.S."/>
            <person name="Zeng X."/>
            <person name="Yang Z."/>
            <person name="Xiao X.J."/>
            <person name="Lau C.P."/>
            <person name="Li Y."/>
            <person name="Huang Z.M."/>
            <person name="Ba J.G."/>
            <person name="Yim A.K."/>
            <person name="Ouyang C.Y."/>
            <person name="Ngai S.M."/>
            <person name="Chan T.F."/>
            <person name="Leung E.L."/>
            <person name="Liu L."/>
            <person name="Liu Z.G."/>
            <person name="Tsui S.K."/>
        </authorList>
    </citation>
    <scope>NUCLEOTIDE SEQUENCE [LARGE SCALE GENOMIC DNA]</scope>
    <source>
        <strain evidence="1">Derp</strain>
    </source>
</reference>
<accession>A0ABQ8JC88</accession>
<evidence type="ECO:0000313" key="2">
    <source>
        <dbReference type="Proteomes" id="UP000887458"/>
    </source>
</evidence>
<gene>
    <name evidence="1" type="ORF">DERP_001861</name>
</gene>
<sequence length="65" mass="8001">MIIYHHHHHDGQMEHDFFPLHLFMQVKIEKIFYEFILEILDLRKCDNCFSNKFSSRCLFNPNCND</sequence>
<comment type="caution">
    <text evidence="1">The sequence shown here is derived from an EMBL/GenBank/DDBJ whole genome shotgun (WGS) entry which is preliminary data.</text>
</comment>
<protein>
    <submittedName>
        <fullName evidence="1">Uncharacterized protein</fullName>
    </submittedName>
</protein>
<proteinExistence type="predicted"/>
<keyword evidence="2" id="KW-1185">Reference proteome</keyword>
<organism evidence="1 2">
    <name type="scientific">Dermatophagoides pteronyssinus</name>
    <name type="common">European house dust mite</name>
    <dbReference type="NCBI Taxonomy" id="6956"/>
    <lineage>
        <taxon>Eukaryota</taxon>
        <taxon>Metazoa</taxon>
        <taxon>Ecdysozoa</taxon>
        <taxon>Arthropoda</taxon>
        <taxon>Chelicerata</taxon>
        <taxon>Arachnida</taxon>
        <taxon>Acari</taxon>
        <taxon>Acariformes</taxon>
        <taxon>Sarcoptiformes</taxon>
        <taxon>Astigmata</taxon>
        <taxon>Psoroptidia</taxon>
        <taxon>Analgoidea</taxon>
        <taxon>Pyroglyphidae</taxon>
        <taxon>Dermatophagoidinae</taxon>
        <taxon>Dermatophagoides</taxon>
    </lineage>
</organism>
<evidence type="ECO:0000313" key="1">
    <source>
        <dbReference type="EMBL" id="KAH9420027.1"/>
    </source>
</evidence>
<dbReference type="Proteomes" id="UP000887458">
    <property type="component" value="Unassembled WGS sequence"/>
</dbReference>
<reference evidence="1 2" key="2">
    <citation type="journal article" date="2022" name="Mol. Biol. Evol.">
        <title>Comparative Genomics Reveals Insights into the Divergent Evolution of Astigmatic Mites and Household Pest Adaptations.</title>
        <authorList>
            <person name="Xiong Q."/>
            <person name="Wan A.T."/>
            <person name="Liu X."/>
            <person name="Fung C.S."/>
            <person name="Xiao X."/>
            <person name="Malainual N."/>
            <person name="Hou J."/>
            <person name="Wang L."/>
            <person name="Wang M."/>
            <person name="Yang K.Y."/>
            <person name="Cui Y."/>
            <person name="Leung E.L."/>
            <person name="Nong W."/>
            <person name="Shin S.K."/>
            <person name="Au S.W."/>
            <person name="Jeong K.Y."/>
            <person name="Chew F.T."/>
            <person name="Hui J.H."/>
            <person name="Leung T.F."/>
            <person name="Tungtrongchitr A."/>
            <person name="Zhong N."/>
            <person name="Liu Z."/>
            <person name="Tsui S.K."/>
        </authorList>
    </citation>
    <scope>NUCLEOTIDE SEQUENCE [LARGE SCALE GENOMIC DNA]</scope>
    <source>
        <strain evidence="1">Derp</strain>
    </source>
</reference>